<dbReference type="PANTHER" id="PTHR11439:SF483">
    <property type="entry name" value="PEPTIDE SYNTHASE GLIP-LIKE, PUTATIVE (AFU_ORTHOLOGUE AFUA_3G12920)-RELATED"/>
    <property type="match status" value="1"/>
</dbReference>
<evidence type="ECO:0000313" key="1">
    <source>
        <dbReference type="EMBL" id="GBE80640.1"/>
    </source>
</evidence>
<keyword evidence="2" id="KW-1185">Reference proteome</keyword>
<dbReference type="EMBL" id="BFAD01000003">
    <property type="protein sequence ID" value="GBE80640.1"/>
    <property type="molecule type" value="Genomic_DNA"/>
</dbReference>
<accession>A0A401GEP8</accession>
<dbReference type="InParanoid" id="A0A401GEP8"/>
<dbReference type="RefSeq" id="XP_027611553.1">
    <property type="nucleotide sequence ID" value="XM_027755752.1"/>
</dbReference>
<dbReference type="Proteomes" id="UP000287166">
    <property type="component" value="Unassembled WGS sequence"/>
</dbReference>
<gene>
    <name evidence="1" type="ORF">SCP_0303570</name>
</gene>
<name>A0A401GEP8_9APHY</name>
<proteinExistence type="predicted"/>
<evidence type="ECO:0000313" key="2">
    <source>
        <dbReference type="Proteomes" id="UP000287166"/>
    </source>
</evidence>
<protein>
    <recommendedName>
        <fullName evidence="3">Copia protein</fullName>
    </recommendedName>
</protein>
<evidence type="ECO:0008006" key="3">
    <source>
        <dbReference type="Google" id="ProtNLM"/>
    </source>
</evidence>
<comment type="caution">
    <text evidence="1">The sequence shown here is derived from an EMBL/GenBank/DDBJ whole genome shotgun (WGS) entry which is preliminary data.</text>
</comment>
<sequence length="159" mass="17768">MNELVGYKDTDWARDVDTRRSVSAYVFQLGNSSIAWSSKRQMTIASLSTESEYMALSYGAKQALWYRRFLTEIGLTLGGTPTALLTDNMAAKDIAKDTHHHGRTKHIDVQHHFICERIQDGNFNVVHCPTAANIADGLTKPLDKEPFSKMVSDLGLSLH</sequence>
<dbReference type="GeneID" id="38777557"/>
<dbReference type="CDD" id="cd09272">
    <property type="entry name" value="RNase_HI_RT_Ty1"/>
    <property type="match status" value="1"/>
</dbReference>
<dbReference type="AlphaFoldDB" id="A0A401GEP8"/>
<dbReference type="OrthoDB" id="3344688at2759"/>
<dbReference type="STRING" id="139825.A0A401GEP8"/>
<organism evidence="1 2">
    <name type="scientific">Sparassis crispa</name>
    <dbReference type="NCBI Taxonomy" id="139825"/>
    <lineage>
        <taxon>Eukaryota</taxon>
        <taxon>Fungi</taxon>
        <taxon>Dikarya</taxon>
        <taxon>Basidiomycota</taxon>
        <taxon>Agaricomycotina</taxon>
        <taxon>Agaricomycetes</taxon>
        <taxon>Polyporales</taxon>
        <taxon>Sparassidaceae</taxon>
        <taxon>Sparassis</taxon>
    </lineage>
</organism>
<dbReference type="PANTHER" id="PTHR11439">
    <property type="entry name" value="GAG-POL-RELATED RETROTRANSPOSON"/>
    <property type="match status" value="1"/>
</dbReference>
<reference evidence="1 2" key="1">
    <citation type="journal article" date="2018" name="Sci. Rep.">
        <title>Genome sequence of the cauliflower mushroom Sparassis crispa (Hanabiratake) and its association with beneficial usage.</title>
        <authorList>
            <person name="Kiyama R."/>
            <person name="Furutani Y."/>
            <person name="Kawaguchi K."/>
            <person name="Nakanishi T."/>
        </authorList>
    </citation>
    <scope>NUCLEOTIDE SEQUENCE [LARGE SCALE GENOMIC DNA]</scope>
</reference>